<dbReference type="FunCoup" id="A0A7R8YLV1">
    <property type="interactions" value="1166"/>
</dbReference>
<reference evidence="3 4" key="1">
    <citation type="submission" date="2020-11" db="EMBL/GenBank/DDBJ databases">
        <authorList>
            <person name="Wallbank WR R."/>
            <person name="Pardo Diaz C."/>
            <person name="Kozak K."/>
            <person name="Martin S."/>
            <person name="Jiggins C."/>
            <person name="Moest M."/>
            <person name="Warren A I."/>
            <person name="Generalovic N T."/>
            <person name="Byers J.R.P. K."/>
            <person name="Montejo-Kovacevich G."/>
            <person name="Yen C E."/>
        </authorList>
    </citation>
    <scope>NUCLEOTIDE SEQUENCE [LARGE SCALE GENOMIC DNA]</scope>
</reference>
<evidence type="ECO:0000259" key="2">
    <source>
        <dbReference type="PROSITE" id="PS50011"/>
    </source>
</evidence>
<dbReference type="GO" id="GO:0006611">
    <property type="term" value="P:protein export from nucleus"/>
    <property type="evidence" value="ECO:0007669"/>
    <property type="project" value="TreeGrafter"/>
</dbReference>
<keyword evidence="4" id="KW-1185">Reference proteome</keyword>
<gene>
    <name evidence="3" type="ORF">HERILL_LOCUS179</name>
</gene>
<dbReference type="PANTHER" id="PTHR48014">
    <property type="entry name" value="SERINE/THREONINE-PROTEIN KINASE FRAY2"/>
    <property type="match status" value="1"/>
</dbReference>
<dbReference type="GO" id="GO:0043539">
    <property type="term" value="F:protein serine/threonine kinase activator activity"/>
    <property type="evidence" value="ECO:0007669"/>
    <property type="project" value="InterPro"/>
</dbReference>
<name>A0A7R8YLV1_HERIL</name>
<dbReference type="PANTHER" id="PTHR48014:SF21">
    <property type="entry name" value="SERINE_THREONINE-PROTEIN KINASE FRAY2"/>
    <property type="match status" value="1"/>
</dbReference>
<dbReference type="Pfam" id="PF00069">
    <property type="entry name" value="Pkinase"/>
    <property type="match status" value="1"/>
</dbReference>
<dbReference type="AlphaFoldDB" id="A0A7R8YLV1"/>
<evidence type="ECO:0000313" key="4">
    <source>
        <dbReference type="Proteomes" id="UP000594454"/>
    </source>
</evidence>
<dbReference type="Gene3D" id="1.10.510.10">
    <property type="entry name" value="Transferase(Phosphotransferase) domain 1"/>
    <property type="match status" value="1"/>
</dbReference>
<organism evidence="3 4">
    <name type="scientific">Hermetia illucens</name>
    <name type="common">Black soldier fly</name>
    <dbReference type="NCBI Taxonomy" id="343691"/>
    <lineage>
        <taxon>Eukaryota</taxon>
        <taxon>Metazoa</taxon>
        <taxon>Ecdysozoa</taxon>
        <taxon>Arthropoda</taxon>
        <taxon>Hexapoda</taxon>
        <taxon>Insecta</taxon>
        <taxon>Pterygota</taxon>
        <taxon>Neoptera</taxon>
        <taxon>Endopterygota</taxon>
        <taxon>Diptera</taxon>
        <taxon>Brachycera</taxon>
        <taxon>Stratiomyomorpha</taxon>
        <taxon>Stratiomyidae</taxon>
        <taxon>Hermetiinae</taxon>
        <taxon>Hermetia</taxon>
    </lineage>
</organism>
<evidence type="ECO:0000256" key="1">
    <source>
        <dbReference type="ARBA" id="ARBA00008874"/>
    </source>
</evidence>
<dbReference type="OMA" id="INGVMPF"/>
<feature type="domain" description="Protein kinase" evidence="2">
    <location>
        <begin position="11"/>
        <end position="305"/>
    </location>
</feature>
<dbReference type="InParanoid" id="A0A7R8YLV1"/>
<dbReference type="GO" id="GO:0004672">
    <property type="term" value="F:protein kinase activity"/>
    <property type="evidence" value="ECO:0007669"/>
    <property type="project" value="InterPro"/>
</dbReference>
<dbReference type="OrthoDB" id="840771at2759"/>
<evidence type="ECO:0000313" key="3">
    <source>
        <dbReference type="EMBL" id="CAD7076782.1"/>
    </source>
</evidence>
<dbReference type="InterPro" id="IPR011009">
    <property type="entry name" value="Kinase-like_dom_sf"/>
</dbReference>
<proteinExistence type="inferred from homology"/>
<dbReference type="Gene3D" id="3.30.200.20">
    <property type="entry name" value="Phosphorylase Kinase, domain 1"/>
    <property type="match status" value="1"/>
</dbReference>
<dbReference type="EMBL" id="LR899009">
    <property type="protein sequence ID" value="CAD7076782.1"/>
    <property type="molecule type" value="Genomic_DNA"/>
</dbReference>
<dbReference type="PROSITE" id="PS50011">
    <property type="entry name" value="PROTEIN_KINASE_DOM"/>
    <property type="match status" value="1"/>
</dbReference>
<dbReference type="Proteomes" id="UP000594454">
    <property type="component" value="Chromosome 1"/>
</dbReference>
<dbReference type="InterPro" id="IPR047173">
    <property type="entry name" value="STRAD_A/B-like"/>
</dbReference>
<comment type="similarity">
    <text evidence="1">Belongs to the protein kinase superfamily. STE Ser/Thr protein kinase family. STE20 subfamily.</text>
</comment>
<accession>A0A7R8YLV1</accession>
<dbReference type="GO" id="GO:1902554">
    <property type="term" value="C:serine/threonine protein kinase complex"/>
    <property type="evidence" value="ECO:0007669"/>
    <property type="project" value="TreeGrafter"/>
</dbReference>
<dbReference type="SUPFAM" id="SSF56112">
    <property type="entry name" value="Protein kinase-like (PK-like)"/>
    <property type="match status" value="1"/>
</dbReference>
<dbReference type="GO" id="GO:0005524">
    <property type="term" value="F:ATP binding"/>
    <property type="evidence" value="ECO:0007669"/>
    <property type="project" value="InterPro"/>
</dbReference>
<sequence length="354" mass="40012">MFGFNPNDYDLKVELSKCCNNIGTVFLAQYRPTAEYVAVKKYRMDKAKEENNLIRDEILTMRNLNHPNILSFYTAFVHDFEVYLVAPLMCYGSCKDTIGNCFTTGFPEIVVSLILRDVLCGLEYLHRKGYIHRSIKASHILLNQSKAVLGGFRSCTSLVSHGERVRALHNLAPCSRKSLNWLAPEVLEQNLLGYTEKSDIYSIGITTCELANGVEPFGDSQTTFMLMEKIRGNQPTLLDDSTCPTEEILAQVGDVVMGEQFAAKAHQIYSQRAFSDIFHKFAEICMARQPSDRPTAAQLLNHSFLKQSKNSSLYEQLINFGIEIADYSKLRDESIGVCEELGDMSINGNFEWDF</sequence>
<dbReference type="InterPro" id="IPR000719">
    <property type="entry name" value="Prot_kinase_dom"/>
</dbReference>
<protein>
    <recommendedName>
        <fullName evidence="2">Protein kinase domain-containing protein</fullName>
    </recommendedName>
</protein>